<name>A0A1N6RJB5_9GAMM</name>
<dbReference type="RefSeq" id="WP_076585907.1">
    <property type="nucleotide sequence ID" value="NZ_FTLW01000002.1"/>
</dbReference>
<evidence type="ECO:0000313" key="1">
    <source>
        <dbReference type="EMBL" id="SIQ28895.1"/>
    </source>
</evidence>
<accession>A0A1N6RJB5</accession>
<dbReference type="AlphaFoldDB" id="A0A1N6RJB5"/>
<keyword evidence="2" id="KW-1185">Reference proteome</keyword>
<dbReference type="STRING" id="1604334.SAMN05421546_1020"/>
<dbReference type="OrthoDB" id="5944513at2"/>
<organism evidence="1 2">
    <name type="scientific">Solilutibacter tolerans</name>
    <dbReference type="NCBI Taxonomy" id="1604334"/>
    <lineage>
        <taxon>Bacteria</taxon>
        <taxon>Pseudomonadati</taxon>
        <taxon>Pseudomonadota</taxon>
        <taxon>Gammaproteobacteria</taxon>
        <taxon>Lysobacterales</taxon>
        <taxon>Lysobacteraceae</taxon>
        <taxon>Solilutibacter</taxon>
    </lineage>
</organism>
<dbReference type="EMBL" id="FTLW01000002">
    <property type="protein sequence ID" value="SIQ28895.1"/>
    <property type="molecule type" value="Genomic_DNA"/>
</dbReference>
<protein>
    <submittedName>
        <fullName evidence="1">Uncharacterized protein</fullName>
    </submittedName>
</protein>
<proteinExistence type="predicted"/>
<gene>
    <name evidence="1" type="ORF">SAMN05421546_1020</name>
</gene>
<reference evidence="2" key="1">
    <citation type="submission" date="2017-01" db="EMBL/GenBank/DDBJ databases">
        <authorList>
            <person name="Varghese N."/>
            <person name="Submissions S."/>
        </authorList>
    </citation>
    <scope>NUCLEOTIDE SEQUENCE [LARGE SCALE GENOMIC DNA]</scope>
    <source>
        <strain evidence="2">UM1</strain>
    </source>
</reference>
<sequence length="290" mass="30934">MKSIAKFPGREAANIILLAFVMNIAVACDGGDLRAETEKDSALRSADEDTSGKQALKFVVHRERLHDGQPLAIKDYEARVIACNGAGLPVKALSSDELAKAGKHQSEVWTDGARYQISDVEWGWRTPSPGSPETSCQFEFYEHRRDTQSNGKDVRVRSNFPGEAESETQQDAGVRMALASEDVAQAREDSLGIGWAALGTSQKKGQPCSRWKKDETEVCMWSGGAAWGISEAATGDDCQLGQTGEAFLDALPLTASNSVQAGSGCRLEVASISIGGAAVTPPDGIDKEGE</sequence>
<dbReference type="PROSITE" id="PS51257">
    <property type="entry name" value="PROKAR_LIPOPROTEIN"/>
    <property type="match status" value="1"/>
</dbReference>
<evidence type="ECO:0000313" key="2">
    <source>
        <dbReference type="Proteomes" id="UP000241788"/>
    </source>
</evidence>
<dbReference type="Proteomes" id="UP000241788">
    <property type="component" value="Unassembled WGS sequence"/>
</dbReference>